<feature type="transmembrane region" description="Helical" evidence="9">
    <location>
        <begin position="30"/>
        <end position="53"/>
    </location>
</feature>
<dbReference type="Pfam" id="PF00072">
    <property type="entry name" value="Response_reg"/>
    <property type="match status" value="1"/>
</dbReference>
<dbReference type="Proteomes" id="UP000438983">
    <property type="component" value="Chromosome"/>
</dbReference>
<dbReference type="PRINTS" id="PR00344">
    <property type="entry name" value="BCTRLSENSOR"/>
</dbReference>
<dbReference type="PROSITE" id="PS50110">
    <property type="entry name" value="RESPONSE_REGULATORY"/>
    <property type="match status" value="1"/>
</dbReference>
<evidence type="ECO:0000259" key="12">
    <source>
        <dbReference type="PROSITE" id="PS50885"/>
    </source>
</evidence>
<dbReference type="CDD" id="cd00130">
    <property type="entry name" value="PAS"/>
    <property type="match status" value="1"/>
</dbReference>
<accession>A0A6I6LJ61</accession>
<dbReference type="GO" id="GO:0000155">
    <property type="term" value="F:phosphorelay sensor kinase activity"/>
    <property type="evidence" value="ECO:0007669"/>
    <property type="project" value="InterPro"/>
</dbReference>
<dbReference type="CDD" id="cd18774">
    <property type="entry name" value="PDC2_HK_sensor"/>
    <property type="match status" value="1"/>
</dbReference>
<dbReference type="AlphaFoldDB" id="A0A6I6LJ61"/>
<dbReference type="SMART" id="SM00387">
    <property type="entry name" value="HATPase_c"/>
    <property type="match status" value="1"/>
</dbReference>
<dbReference type="InterPro" id="IPR003594">
    <property type="entry name" value="HATPase_dom"/>
</dbReference>
<dbReference type="SMART" id="SM00065">
    <property type="entry name" value="GAF"/>
    <property type="match status" value="1"/>
</dbReference>
<feature type="domain" description="HAMP" evidence="12">
    <location>
        <begin position="320"/>
        <end position="372"/>
    </location>
</feature>
<comment type="subcellular location">
    <subcellularLocation>
        <location evidence="2">Membrane</location>
    </subcellularLocation>
</comment>
<dbReference type="InterPro" id="IPR003661">
    <property type="entry name" value="HisK_dim/P_dom"/>
</dbReference>
<evidence type="ECO:0000256" key="6">
    <source>
        <dbReference type="ARBA" id="ARBA00022777"/>
    </source>
</evidence>
<dbReference type="SUPFAM" id="SSF47384">
    <property type="entry name" value="Homodimeric domain of signal transducing histidine kinase"/>
    <property type="match status" value="1"/>
</dbReference>
<dbReference type="SUPFAM" id="SSF55874">
    <property type="entry name" value="ATPase domain of HSP90 chaperone/DNA topoisomerase II/histidine kinase"/>
    <property type="match status" value="1"/>
</dbReference>
<evidence type="ECO:0000256" key="7">
    <source>
        <dbReference type="PROSITE-ProRule" id="PRU00169"/>
    </source>
</evidence>
<dbReference type="Gene3D" id="3.30.450.40">
    <property type="match status" value="1"/>
</dbReference>
<feature type="coiled-coil region" evidence="8">
    <location>
        <begin position="367"/>
        <end position="398"/>
    </location>
</feature>
<dbReference type="Pfam" id="PF13185">
    <property type="entry name" value="GAF_2"/>
    <property type="match status" value="1"/>
</dbReference>
<feature type="modified residue" description="4-aspartylphosphate" evidence="7">
    <location>
        <position position="986"/>
    </location>
</feature>
<dbReference type="PROSITE" id="PS50109">
    <property type="entry name" value="HIS_KIN"/>
    <property type="match status" value="1"/>
</dbReference>
<dbReference type="InterPro" id="IPR036097">
    <property type="entry name" value="HisK_dim/P_sf"/>
</dbReference>
<evidence type="ECO:0000256" key="3">
    <source>
        <dbReference type="ARBA" id="ARBA00012438"/>
    </source>
</evidence>
<evidence type="ECO:0000313" key="14">
    <source>
        <dbReference type="Proteomes" id="UP000438983"/>
    </source>
</evidence>
<evidence type="ECO:0000256" key="5">
    <source>
        <dbReference type="ARBA" id="ARBA00022679"/>
    </source>
</evidence>
<keyword evidence="6" id="KW-0418">Kinase</keyword>
<dbReference type="SMART" id="SM00388">
    <property type="entry name" value="HisKA"/>
    <property type="match status" value="1"/>
</dbReference>
<reference evidence="13 14" key="1">
    <citation type="submission" date="2019-12" db="EMBL/GenBank/DDBJ databases">
        <title>Complete genome sequence of Pseudomonas stutzeri.</title>
        <authorList>
            <person name="Lim S.R."/>
            <person name="Kim J.H."/>
        </authorList>
    </citation>
    <scope>NUCLEOTIDE SEQUENCE [LARGE SCALE GENOMIC DNA]</scope>
    <source>
        <strain evidence="13 14">PM101005</strain>
    </source>
</reference>
<dbReference type="SMART" id="SM00448">
    <property type="entry name" value="REC"/>
    <property type="match status" value="1"/>
</dbReference>
<evidence type="ECO:0000256" key="4">
    <source>
        <dbReference type="ARBA" id="ARBA00022553"/>
    </source>
</evidence>
<dbReference type="Gene3D" id="3.30.450.20">
    <property type="entry name" value="PAS domain"/>
    <property type="match status" value="2"/>
</dbReference>
<evidence type="ECO:0000313" key="13">
    <source>
        <dbReference type="EMBL" id="QGZ30949.1"/>
    </source>
</evidence>
<dbReference type="InterPro" id="IPR004358">
    <property type="entry name" value="Sig_transdc_His_kin-like_C"/>
</dbReference>
<dbReference type="InterPro" id="IPR005467">
    <property type="entry name" value="His_kinase_dom"/>
</dbReference>
<keyword evidence="5" id="KW-0808">Transferase</keyword>
<dbReference type="PANTHER" id="PTHR43547:SF2">
    <property type="entry name" value="HYBRID SIGNAL TRANSDUCTION HISTIDINE KINASE C"/>
    <property type="match status" value="1"/>
</dbReference>
<keyword evidence="4 7" id="KW-0597">Phosphoprotein</keyword>
<dbReference type="InterPro" id="IPR035965">
    <property type="entry name" value="PAS-like_dom_sf"/>
</dbReference>
<proteinExistence type="predicted"/>
<keyword evidence="9" id="KW-0812">Transmembrane</keyword>
<dbReference type="PANTHER" id="PTHR43547">
    <property type="entry name" value="TWO-COMPONENT HISTIDINE KINASE"/>
    <property type="match status" value="1"/>
</dbReference>
<keyword evidence="9" id="KW-1133">Transmembrane helix</keyword>
<protein>
    <recommendedName>
        <fullName evidence="3">histidine kinase</fullName>
        <ecNumber evidence="3">2.7.13.3</ecNumber>
    </recommendedName>
</protein>
<dbReference type="SUPFAM" id="SSF55781">
    <property type="entry name" value="GAF domain-like"/>
    <property type="match status" value="1"/>
</dbReference>
<feature type="transmembrane region" description="Helical" evidence="9">
    <location>
        <begin position="297"/>
        <end position="318"/>
    </location>
</feature>
<dbReference type="SUPFAM" id="SSF55785">
    <property type="entry name" value="PYP-like sensor domain (PAS domain)"/>
    <property type="match status" value="1"/>
</dbReference>
<dbReference type="PROSITE" id="PS50885">
    <property type="entry name" value="HAMP"/>
    <property type="match status" value="1"/>
</dbReference>
<dbReference type="InterPro" id="IPR029016">
    <property type="entry name" value="GAF-like_dom_sf"/>
</dbReference>
<dbReference type="InterPro" id="IPR036890">
    <property type="entry name" value="HATPase_C_sf"/>
</dbReference>
<dbReference type="InterPro" id="IPR011006">
    <property type="entry name" value="CheY-like_superfamily"/>
</dbReference>
<dbReference type="Gene3D" id="6.10.340.10">
    <property type="match status" value="1"/>
</dbReference>
<dbReference type="Pfam" id="PF02518">
    <property type="entry name" value="HATPase_c"/>
    <property type="match status" value="1"/>
</dbReference>
<keyword evidence="9" id="KW-0472">Membrane</keyword>
<dbReference type="Gene3D" id="3.30.565.10">
    <property type="entry name" value="Histidine kinase-like ATPase, C-terminal domain"/>
    <property type="match status" value="1"/>
</dbReference>
<organism evidence="13 14">
    <name type="scientific">Stutzerimonas stutzeri</name>
    <name type="common">Pseudomonas stutzeri</name>
    <dbReference type="NCBI Taxonomy" id="316"/>
    <lineage>
        <taxon>Bacteria</taxon>
        <taxon>Pseudomonadati</taxon>
        <taxon>Pseudomonadota</taxon>
        <taxon>Gammaproteobacteria</taxon>
        <taxon>Pseudomonadales</taxon>
        <taxon>Pseudomonadaceae</taxon>
        <taxon>Stutzerimonas</taxon>
    </lineage>
</organism>
<dbReference type="Pfam" id="PF00512">
    <property type="entry name" value="HisKA"/>
    <property type="match status" value="1"/>
</dbReference>
<comment type="catalytic activity">
    <reaction evidence="1">
        <text>ATP + protein L-histidine = ADP + protein N-phospho-L-histidine.</text>
        <dbReference type="EC" id="2.7.13.3"/>
    </reaction>
</comment>
<evidence type="ECO:0000256" key="2">
    <source>
        <dbReference type="ARBA" id="ARBA00004370"/>
    </source>
</evidence>
<evidence type="ECO:0000256" key="9">
    <source>
        <dbReference type="SAM" id="Phobius"/>
    </source>
</evidence>
<feature type="domain" description="Histidine kinase" evidence="10">
    <location>
        <begin position="699"/>
        <end position="917"/>
    </location>
</feature>
<keyword evidence="8" id="KW-0175">Coiled coil</keyword>
<dbReference type="CDD" id="cd00082">
    <property type="entry name" value="HisKA"/>
    <property type="match status" value="1"/>
</dbReference>
<dbReference type="InterPro" id="IPR001789">
    <property type="entry name" value="Sig_transdc_resp-reg_receiver"/>
</dbReference>
<dbReference type="InterPro" id="IPR003660">
    <property type="entry name" value="HAMP_dom"/>
</dbReference>
<dbReference type="Gene3D" id="1.10.287.130">
    <property type="match status" value="1"/>
</dbReference>
<dbReference type="InterPro" id="IPR000014">
    <property type="entry name" value="PAS"/>
</dbReference>
<evidence type="ECO:0000259" key="11">
    <source>
        <dbReference type="PROSITE" id="PS50110"/>
    </source>
</evidence>
<dbReference type="InterPro" id="IPR003018">
    <property type="entry name" value="GAF"/>
</dbReference>
<dbReference type="EC" id="2.7.13.3" evidence="3"/>
<feature type="domain" description="Response regulatory" evidence="11">
    <location>
        <begin position="937"/>
        <end position="1051"/>
    </location>
</feature>
<dbReference type="SUPFAM" id="SSF52172">
    <property type="entry name" value="CheY-like"/>
    <property type="match status" value="1"/>
</dbReference>
<dbReference type="CDD" id="cd17580">
    <property type="entry name" value="REC_2_DhkD-like"/>
    <property type="match status" value="1"/>
</dbReference>
<dbReference type="FunFam" id="3.30.565.10:FF:000006">
    <property type="entry name" value="Sensor histidine kinase WalK"/>
    <property type="match status" value="1"/>
</dbReference>
<evidence type="ECO:0000256" key="1">
    <source>
        <dbReference type="ARBA" id="ARBA00000085"/>
    </source>
</evidence>
<evidence type="ECO:0000256" key="8">
    <source>
        <dbReference type="SAM" id="Coils"/>
    </source>
</evidence>
<dbReference type="GO" id="GO:0005886">
    <property type="term" value="C:plasma membrane"/>
    <property type="evidence" value="ECO:0007669"/>
    <property type="project" value="UniProtKB-ARBA"/>
</dbReference>
<evidence type="ECO:0000259" key="10">
    <source>
        <dbReference type="PROSITE" id="PS50109"/>
    </source>
</evidence>
<gene>
    <name evidence="13" type="ORF">GQA94_13070</name>
</gene>
<name>A0A6I6LJ61_STUST</name>
<sequence>MPSSGTRGNTILSHASGAKPARSVPLRSRLLTIALAGILPLALVAGLGLVSIVNDQRQMAKQRSLEATRLAATAVEIELVRSLNVLQALSQSSLLEDGALDSFAEMIRRVLPTVPSWHSLLIITPQGEVIRRISLHESPRSRLIAEPYSFAELMRTGEPQVGNMAQGLDGRWGIPLRVPVKIGGEVRYVLTAVLEPNAVVDVISNRRLPEGWVTTVLDAQGMRIARSHRNAETLGQPASETLAELLEHDRAEEGMGMTTTVEGTSVFTAFVRLSPSNWVVATGVPTADVQAGAIRAFTLYGGGLLLSLLLAVAAALFATRRINVPMRQLRRAAQAIGKGQTVNETPDSEIEEVREVGRALAAAAQARQASEAERDSMLARLALAQEDLTEQVSDLKALQALGNQLLQLPTLDAQLQEIVEVLCELHGADHGLLSIRETDRSLRVHASKGFTPPSLEQVNGRPSGVGVDEAAVREGRRVSVADTEADPAFAELVPLARAEGFRSVHSTPIRHSDGSVLGALTVLLAENRLPTERETRLADLASGLAAVFIDRARAQTKAGMFEQRLRVALDSSTVPFSILSTVHDATGQVIDFLLAFINPTGAAALRGTVEELTGRRLTEVLGPDANVQALETLVAVATFQQPHDLEMRSTAFGGDRWVRLVATPYEHSVAVWFADVTQAKHQEQAILEADRRKDEFLATLAHELRNPLAPIRLAAGLFGTPGASEAQKQRSQQIIERQVRHMALLLDDLFDISRITLGKLVLRKESLDLGAVIEAAVETARAKIEAKQHALTVELPAQPILLEADPLRLEQILVNLLNNAAKFTAQGGQIRISATRLGETATVSVIDNGVGIAREHLKLIFERFAQVPTSRAQVNTGLGIGLALARGLANLHGGDIRVSSAGLGQGAEFKLSLPALAAPQPNWPRTEPVRAADNKRCVLVADDNRDIAETMAEVLRLEGHDVHLAFDGNEAFERYQQLHPEVVLLDIGMPGLRGDEVARMIRSQPSAFHVRLVAITGWGQPSDKENALAAGFDVHMTKPVDIARLIALVGA</sequence>
<dbReference type="EMBL" id="CP046902">
    <property type="protein sequence ID" value="QGZ30949.1"/>
    <property type="molecule type" value="Genomic_DNA"/>
</dbReference>
<dbReference type="Gene3D" id="3.40.50.2300">
    <property type="match status" value="1"/>
</dbReference>